<evidence type="ECO:0000313" key="2">
    <source>
        <dbReference type="EMBL" id="MFF5293884.1"/>
    </source>
</evidence>
<keyword evidence="1" id="KW-1133">Transmembrane helix</keyword>
<gene>
    <name evidence="2" type="ORF">ACFY35_31005</name>
</gene>
<dbReference type="Proteomes" id="UP001602245">
    <property type="component" value="Unassembled WGS sequence"/>
</dbReference>
<feature type="transmembrane region" description="Helical" evidence="1">
    <location>
        <begin position="7"/>
        <end position="27"/>
    </location>
</feature>
<keyword evidence="1" id="KW-0812">Transmembrane</keyword>
<accession>A0ABW6WKU5</accession>
<protein>
    <recommendedName>
        <fullName evidence="4">Fluoride ion transporter CrcB</fullName>
    </recommendedName>
</protein>
<dbReference type="EMBL" id="JBIAZU010000005">
    <property type="protein sequence ID" value="MFF5293884.1"/>
    <property type="molecule type" value="Genomic_DNA"/>
</dbReference>
<dbReference type="RefSeq" id="WP_020513832.1">
    <property type="nucleotide sequence ID" value="NZ_JBIAZU010000005.1"/>
</dbReference>
<feature type="transmembrane region" description="Helical" evidence="1">
    <location>
        <begin position="39"/>
        <end position="59"/>
    </location>
</feature>
<evidence type="ECO:0008006" key="4">
    <source>
        <dbReference type="Google" id="ProtNLM"/>
    </source>
</evidence>
<evidence type="ECO:0000256" key="1">
    <source>
        <dbReference type="SAM" id="Phobius"/>
    </source>
</evidence>
<keyword evidence="3" id="KW-1185">Reference proteome</keyword>
<proteinExistence type="predicted"/>
<name>A0ABW6WKU5_9ACTN</name>
<organism evidence="2 3">
    <name type="scientific">Paractinoplanes globisporus</name>
    <dbReference type="NCBI Taxonomy" id="113565"/>
    <lineage>
        <taxon>Bacteria</taxon>
        <taxon>Bacillati</taxon>
        <taxon>Actinomycetota</taxon>
        <taxon>Actinomycetes</taxon>
        <taxon>Micromonosporales</taxon>
        <taxon>Micromonosporaceae</taxon>
        <taxon>Paractinoplanes</taxon>
    </lineage>
</organism>
<feature type="transmembrane region" description="Helical" evidence="1">
    <location>
        <begin position="71"/>
        <end position="89"/>
    </location>
</feature>
<feature type="transmembrane region" description="Helical" evidence="1">
    <location>
        <begin position="109"/>
        <end position="130"/>
    </location>
</feature>
<evidence type="ECO:0000313" key="3">
    <source>
        <dbReference type="Proteomes" id="UP001602245"/>
    </source>
</evidence>
<keyword evidence="1" id="KW-0472">Membrane</keyword>
<sequence length="156" mass="17157">MRQQRWFAPTALAIGLFAINVVARLVIRLGFDGDDSAESNASIVMFGVIGLSLAVWTFFACQRKRPSDWLLPDLVFGAVGGMLLTVLVGPFISGGEPFSNGAGDFFSQIWLYAGFAIVGTLLGYWVAMMLGRDYRSRSLKAFTETRAAKPRKVVRR</sequence>
<reference evidence="2 3" key="1">
    <citation type="submission" date="2024-10" db="EMBL/GenBank/DDBJ databases">
        <title>The Natural Products Discovery Center: Release of the First 8490 Sequenced Strains for Exploring Actinobacteria Biosynthetic Diversity.</title>
        <authorList>
            <person name="Kalkreuter E."/>
            <person name="Kautsar S.A."/>
            <person name="Yang D."/>
            <person name="Bader C.D."/>
            <person name="Teijaro C.N."/>
            <person name="Fluegel L."/>
            <person name="Davis C.M."/>
            <person name="Simpson J.R."/>
            <person name="Lauterbach L."/>
            <person name="Steele A.D."/>
            <person name="Gui C."/>
            <person name="Meng S."/>
            <person name="Li G."/>
            <person name="Viehrig K."/>
            <person name="Ye F."/>
            <person name="Su P."/>
            <person name="Kiefer A.F."/>
            <person name="Nichols A."/>
            <person name="Cepeda A.J."/>
            <person name="Yan W."/>
            <person name="Fan B."/>
            <person name="Jiang Y."/>
            <person name="Adhikari A."/>
            <person name="Zheng C.-J."/>
            <person name="Schuster L."/>
            <person name="Cowan T.M."/>
            <person name="Smanski M.J."/>
            <person name="Chevrette M.G."/>
            <person name="De Carvalho L.P.S."/>
            <person name="Shen B."/>
        </authorList>
    </citation>
    <scope>NUCLEOTIDE SEQUENCE [LARGE SCALE GENOMIC DNA]</scope>
    <source>
        <strain evidence="2 3">NPDC000087</strain>
    </source>
</reference>
<comment type="caution">
    <text evidence="2">The sequence shown here is derived from an EMBL/GenBank/DDBJ whole genome shotgun (WGS) entry which is preliminary data.</text>
</comment>